<dbReference type="AlphaFoldDB" id="A0A0E4CSN1"/>
<evidence type="ECO:0000256" key="1">
    <source>
        <dbReference type="SAM" id="Phobius"/>
    </source>
</evidence>
<keyword evidence="1" id="KW-0472">Membrane</keyword>
<feature type="transmembrane region" description="Helical" evidence="1">
    <location>
        <begin position="80"/>
        <end position="99"/>
    </location>
</feature>
<reference evidence="3" key="1">
    <citation type="submission" date="2015-03" db="EMBL/GenBank/DDBJ databases">
        <authorList>
            <person name="Urmite Genomes"/>
        </authorList>
    </citation>
    <scope>NUCLEOTIDE SEQUENCE [LARGE SCALE GENOMIC DNA]</scope>
    <source>
        <strain evidence="3">FF10</strain>
    </source>
</reference>
<organism evidence="2 3">
    <name type="scientific">Streptococcus varani</name>
    <dbReference type="NCBI Taxonomy" id="1608583"/>
    <lineage>
        <taxon>Bacteria</taxon>
        <taxon>Bacillati</taxon>
        <taxon>Bacillota</taxon>
        <taxon>Bacilli</taxon>
        <taxon>Lactobacillales</taxon>
        <taxon>Streptococcaceae</taxon>
        <taxon>Streptococcus</taxon>
    </lineage>
</organism>
<keyword evidence="1" id="KW-0812">Transmembrane</keyword>
<dbReference type="InterPro" id="IPR054200">
    <property type="entry name" value="DUF6905"/>
</dbReference>
<dbReference type="RefSeq" id="WP_245620307.1">
    <property type="nucleotide sequence ID" value="NZ_CTEN01000002.1"/>
</dbReference>
<feature type="transmembrane region" description="Helical" evidence="1">
    <location>
        <begin position="105"/>
        <end position="127"/>
    </location>
</feature>
<feature type="transmembrane region" description="Helical" evidence="1">
    <location>
        <begin position="21"/>
        <end position="41"/>
    </location>
</feature>
<proteinExistence type="predicted"/>
<dbReference type="Proteomes" id="UP000198604">
    <property type="component" value="Unassembled WGS sequence"/>
</dbReference>
<protein>
    <submittedName>
        <fullName evidence="2">Membrane protein</fullName>
    </submittedName>
</protein>
<accession>A0A0E4CSN1</accession>
<gene>
    <name evidence="2" type="ORF">BN1356_01170</name>
</gene>
<keyword evidence="3" id="KW-1185">Reference proteome</keyword>
<evidence type="ECO:0000313" key="3">
    <source>
        <dbReference type="Proteomes" id="UP000198604"/>
    </source>
</evidence>
<name>A0A0E4CSN1_9STRE</name>
<evidence type="ECO:0000313" key="2">
    <source>
        <dbReference type="EMBL" id="CQR24815.1"/>
    </source>
</evidence>
<feature type="transmembrane region" description="Helical" evidence="1">
    <location>
        <begin position="47"/>
        <end position="68"/>
    </location>
</feature>
<dbReference type="STRING" id="1608583.BN1356_01170"/>
<dbReference type="Pfam" id="PF21846">
    <property type="entry name" value="DUF6905"/>
    <property type="match status" value="1"/>
</dbReference>
<keyword evidence="1" id="KW-1133">Transmembrane helix</keyword>
<dbReference type="EMBL" id="CTEN01000002">
    <property type="protein sequence ID" value="CQR24815.1"/>
    <property type="molecule type" value="Genomic_DNA"/>
</dbReference>
<sequence>MEKELLFIYSLIFKEKRNAILYLRAIFAYAFAGLMVGFLWSRLASPFASFAGAIAALLIIAPVWYVCHYRGGIPQNKNRVAIDMGTAIATAVLIKGVLAHGFSQLFLALPTFLCLSLGAGFAGWLYAKIEKGGRK</sequence>